<dbReference type="EMBL" id="UGUY01000001">
    <property type="protein sequence ID" value="SUD67561.1"/>
    <property type="molecule type" value="Genomic_DNA"/>
</dbReference>
<reference evidence="6 7" key="1">
    <citation type="submission" date="2018-06" db="EMBL/GenBank/DDBJ databases">
        <authorList>
            <consortium name="Pathogen Informatics"/>
            <person name="Doyle S."/>
        </authorList>
    </citation>
    <scope>NUCLEOTIDE SEQUENCE [LARGE SCALE GENOMIC DNA]</scope>
    <source>
        <strain evidence="6 7">NCTC7914</strain>
    </source>
</reference>
<dbReference type="Proteomes" id="UP000542695">
    <property type="component" value="Unassembled WGS sequence"/>
</dbReference>
<evidence type="ECO:0000313" key="6">
    <source>
        <dbReference type="EMBL" id="SUD67561.1"/>
    </source>
</evidence>
<accession>A0A379KHT3</accession>
<gene>
    <name evidence="5" type="ORF">HX798_09665</name>
    <name evidence="6" type="ORF">NCTC7914_01655</name>
</gene>
<keyword evidence="3" id="KW-0443">Lipid metabolism</keyword>
<dbReference type="AlphaFoldDB" id="A0A379KHT3"/>
<evidence type="ECO:0000256" key="2">
    <source>
        <dbReference type="ARBA" id="ARBA00022801"/>
    </source>
</evidence>
<evidence type="ECO:0000313" key="8">
    <source>
        <dbReference type="Proteomes" id="UP000542695"/>
    </source>
</evidence>
<evidence type="ECO:0000256" key="4">
    <source>
        <dbReference type="ARBA" id="ARBA00023160"/>
    </source>
</evidence>
<keyword evidence="2" id="KW-0378">Hydrolase</keyword>
<keyword evidence="1" id="KW-0444">Lipid biosynthesis</keyword>
<evidence type="ECO:0000313" key="7">
    <source>
        <dbReference type="Proteomes" id="UP000254602"/>
    </source>
</evidence>
<reference evidence="5 8" key="2">
    <citation type="submission" date="2020-04" db="EMBL/GenBank/DDBJ databases">
        <title>Molecular characterization of pseudomonads from Agaricus bisporus reveal novel blotch 2 pathogens in Western Europe.</title>
        <authorList>
            <person name="Taparia T."/>
            <person name="Krijger M."/>
            <person name="Haynes E."/>
            <person name="Elpinstone J.G."/>
            <person name="Noble R."/>
            <person name="Van Der Wolf J."/>
        </authorList>
    </citation>
    <scope>NUCLEOTIDE SEQUENCE [LARGE SCALE GENOMIC DNA]</scope>
    <source>
        <strain evidence="5 8">P7765</strain>
    </source>
</reference>
<dbReference type="PANTHER" id="PTHR38764">
    <property type="entry name" value="ACYL CARRIER PROTEIN PHOSPHODIESTERASE"/>
    <property type="match status" value="1"/>
</dbReference>
<keyword evidence="4" id="KW-0276">Fatty acid metabolism</keyword>
<dbReference type="Proteomes" id="UP000254602">
    <property type="component" value="Unassembled WGS sequence"/>
</dbReference>
<dbReference type="EMBL" id="JACARV010000023">
    <property type="protein sequence ID" value="NWC80565.1"/>
    <property type="molecule type" value="Genomic_DNA"/>
</dbReference>
<evidence type="ECO:0000256" key="3">
    <source>
        <dbReference type="ARBA" id="ARBA00023098"/>
    </source>
</evidence>
<dbReference type="Pfam" id="PF04336">
    <property type="entry name" value="ACP_PD"/>
    <property type="match status" value="1"/>
</dbReference>
<dbReference type="GO" id="GO:0006633">
    <property type="term" value="P:fatty acid biosynthetic process"/>
    <property type="evidence" value="ECO:0007669"/>
    <property type="project" value="UniProtKB-KW"/>
</dbReference>
<dbReference type="GO" id="GO:0008770">
    <property type="term" value="F:[acyl-carrier-protein] phosphodiesterase activity"/>
    <property type="evidence" value="ECO:0007669"/>
    <property type="project" value="InterPro"/>
</dbReference>
<dbReference type="PIRSF" id="PIRSF011489">
    <property type="entry name" value="DUF479"/>
    <property type="match status" value="1"/>
</dbReference>
<keyword evidence="4" id="KW-0275">Fatty acid biosynthesis</keyword>
<sequence length="193" mass="21849">MNYLAHLHLGGPAPQQLLGSLYGDFVKGSLEGRFAPTLEAAIRLHRHIDSYTDQHPLVLAALARFPRERRRYAGIIVDVFFDHCLAQHWGDYAEQPLEQFTGAFYRVLLAEPELPGRLARIAPLMAADDWLGAYGDFSTLEQVFNGIGRRLSRPEGMMGVMAELERLYEPLLADFREFYPQLQTFAAAQRSGR</sequence>
<organism evidence="6 7">
    <name type="scientific">Pseudomonas putida</name>
    <name type="common">Arthrobacter siderocapsulatus</name>
    <dbReference type="NCBI Taxonomy" id="303"/>
    <lineage>
        <taxon>Bacteria</taxon>
        <taxon>Pseudomonadati</taxon>
        <taxon>Pseudomonadota</taxon>
        <taxon>Gammaproteobacteria</taxon>
        <taxon>Pseudomonadales</taxon>
        <taxon>Pseudomonadaceae</taxon>
        <taxon>Pseudomonas</taxon>
    </lineage>
</organism>
<protein>
    <submittedName>
        <fullName evidence="6">ACP phosphodiesterase</fullName>
    </submittedName>
    <submittedName>
        <fullName evidence="5">DUF479 domain-containing protein</fullName>
    </submittedName>
</protein>
<evidence type="ECO:0000313" key="5">
    <source>
        <dbReference type="EMBL" id="NWC80565.1"/>
    </source>
</evidence>
<evidence type="ECO:0000256" key="1">
    <source>
        <dbReference type="ARBA" id="ARBA00022516"/>
    </source>
</evidence>
<dbReference type="RefSeq" id="WP_115273660.1">
    <property type="nucleotide sequence ID" value="NZ_JABTYF010000010.1"/>
</dbReference>
<proteinExistence type="predicted"/>
<name>A0A379KHT3_PSEPU</name>
<dbReference type="InterPro" id="IPR007431">
    <property type="entry name" value="ACP_PD"/>
</dbReference>
<dbReference type="PANTHER" id="PTHR38764:SF1">
    <property type="entry name" value="ACYL CARRIER PROTEIN PHOSPHODIESTERASE"/>
    <property type="match status" value="1"/>
</dbReference>